<dbReference type="InterPro" id="IPR034035">
    <property type="entry name" value="Astacin-like_dom"/>
</dbReference>
<evidence type="ECO:0000259" key="4">
    <source>
        <dbReference type="PROSITE" id="PS51864"/>
    </source>
</evidence>
<evidence type="ECO:0000256" key="2">
    <source>
        <dbReference type="RuleBase" id="RU361183"/>
    </source>
</evidence>
<dbReference type="Gene3D" id="3.40.390.10">
    <property type="entry name" value="Collagenase (Catalytic Domain)"/>
    <property type="match status" value="1"/>
</dbReference>
<keyword evidence="1 2" id="KW-0378">Hydrolase</keyword>
<dbReference type="OrthoDB" id="291007at2759"/>
<evidence type="ECO:0000313" key="6">
    <source>
        <dbReference type="Proteomes" id="UP000325440"/>
    </source>
</evidence>
<dbReference type="SMART" id="SM00235">
    <property type="entry name" value="ZnMc"/>
    <property type="match status" value="1"/>
</dbReference>
<protein>
    <recommendedName>
        <fullName evidence="2">Metalloendopeptidase</fullName>
        <ecNumber evidence="2">3.4.24.-</ecNumber>
    </recommendedName>
</protein>
<dbReference type="GO" id="GO:0004222">
    <property type="term" value="F:metalloendopeptidase activity"/>
    <property type="evidence" value="ECO:0007669"/>
    <property type="project" value="UniProtKB-UniRule"/>
</dbReference>
<evidence type="ECO:0000313" key="5">
    <source>
        <dbReference type="EMBL" id="VVC39196.1"/>
    </source>
</evidence>
<accession>A0A5E4NCA1</accession>
<keyword evidence="3" id="KW-0812">Transmembrane</keyword>
<keyword evidence="1 2" id="KW-0645">Protease</keyword>
<evidence type="ECO:0000256" key="3">
    <source>
        <dbReference type="SAM" id="Phobius"/>
    </source>
</evidence>
<keyword evidence="3" id="KW-1133">Transmembrane helix</keyword>
<dbReference type="InterPro" id="IPR024079">
    <property type="entry name" value="MetalloPept_cat_dom_sf"/>
</dbReference>
<dbReference type="GO" id="GO:0008270">
    <property type="term" value="F:zinc ion binding"/>
    <property type="evidence" value="ECO:0007669"/>
    <property type="project" value="UniProtKB-UniRule"/>
</dbReference>
<dbReference type="PROSITE" id="PS51864">
    <property type="entry name" value="ASTACIN"/>
    <property type="match status" value="1"/>
</dbReference>
<dbReference type="InterPro" id="IPR006026">
    <property type="entry name" value="Peptidase_Metallo"/>
</dbReference>
<feature type="transmembrane region" description="Helical" evidence="3">
    <location>
        <begin position="6"/>
        <end position="30"/>
    </location>
</feature>
<dbReference type="AlphaFoldDB" id="A0A5E4NCA1"/>
<feature type="binding site" evidence="1">
    <location>
        <position position="176"/>
    </location>
    <ligand>
        <name>Zn(2+)</name>
        <dbReference type="ChEBI" id="CHEBI:29105"/>
        <note>catalytic</note>
    </ligand>
</feature>
<dbReference type="CDD" id="cd04280">
    <property type="entry name" value="ZnMc_astacin_like"/>
    <property type="match status" value="1"/>
</dbReference>
<feature type="binding site" evidence="1">
    <location>
        <position position="172"/>
    </location>
    <ligand>
        <name>Zn(2+)</name>
        <dbReference type="ChEBI" id="CHEBI:29105"/>
        <note>catalytic</note>
    </ligand>
</feature>
<dbReference type="SUPFAM" id="SSF55486">
    <property type="entry name" value="Metalloproteases ('zincins'), catalytic domain"/>
    <property type="match status" value="1"/>
</dbReference>
<keyword evidence="3" id="KW-0472">Membrane</keyword>
<keyword evidence="1 2" id="KW-0862">Zinc</keyword>
<dbReference type="InterPro" id="IPR001506">
    <property type="entry name" value="Peptidase_M12A"/>
</dbReference>
<gene>
    <name evidence="5" type="ORF">CINCED_3A010151</name>
</gene>
<sequence length="294" mass="33810">MYGRDVLYAYAAANLLAICSAGLDGTFFGAMYDRFKEDLPTTFTPDMYPELKSRLYQGDIMLPVSRNAIISEYYKWPKAVVPYTIHFNFTSDERSKIRLAMDAIESRTCVRFVDKNNSAAVAEVGHAEYLYIVRERTRGCYAMIGYHQNFGSAHTMNLESPSCLTHQGTIQHELLHVLGLLHEQARRDRDNAVIIYWENIDKTYWPDFNKVPDNVTTTFGLPYDYTSVMHYPRYAFSKNGKETIVAKHDTSMKLGQRAGATVNDLRKINAMYNCNMGEHYQRQSDDYSSPLYIL</sequence>
<reference evidence="5 6" key="1">
    <citation type="submission" date="2019-08" db="EMBL/GenBank/DDBJ databases">
        <authorList>
            <person name="Alioto T."/>
            <person name="Alioto T."/>
            <person name="Gomez Garrido J."/>
        </authorList>
    </citation>
    <scope>NUCLEOTIDE SEQUENCE [LARGE SCALE GENOMIC DNA]</scope>
</reference>
<proteinExistence type="predicted"/>
<dbReference type="PANTHER" id="PTHR10127:SF850">
    <property type="entry name" value="METALLOENDOPEPTIDASE"/>
    <property type="match status" value="1"/>
</dbReference>
<dbReference type="Proteomes" id="UP000325440">
    <property type="component" value="Unassembled WGS sequence"/>
</dbReference>
<feature type="binding site" evidence="1">
    <location>
        <position position="182"/>
    </location>
    <ligand>
        <name>Zn(2+)</name>
        <dbReference type="ChEBI" id="CHEBI:29105"/>
        <note>catalytic</note>
    </ligand>
</feature>
<organism evidence="5 6">
    <name type="scientific">Cinara cedri</name>
    <dbReference type="NCBI Taxonomy" id="506608"/>
    <lineage>
        <taxon>Eukaryota</taxon>
        <taxon>Metazoa</taxon>
        <taxon>Ecdysozoa</taxon>
        <taxon>Arthropoda</taxon>
        <taxon>Hexapoda</taxon>
        <taxon>Insecta</taxon>
        <taxon>Pterygota</taxon>
        <taxon>Neoptera</taxon>
        <taxon>Paraneoptera</taxon>
        <taxon>Hemiptera</taxon>
        <taxon>Sternorrhyncha</taxon>
        <taxon>Aphidomorpha</taxon>
        <taxon>Aphidoidea</taxon>
        <taxon>Aphididae</taxon>
        <taxon>Lachninae</taxon>
        <taxon>Cinara</taxon>
    </lineage>
</organism>
<feature type="active site" evidence="1">
    <location>
        <position position="173"/>
    </location>
</feature>
<keyword evidence="1 2" id="KW-0482">Metalloprotease</keyword>
<name>A0A5E4NCA1_9HEMI</name>
<dbReference type="Pfam" id="PF01400">
    <property type="entry name" value="Astacin"/>
    <property type="match status" value="1"/>
</dbReference>
<dbReference type="PANTHER" id="PTHR10127">
    <property type="entry name" value="DISCOIDIN, CUB, EGF, LAMININ , AND ZINC METALLOPROTEASE DOMAIN CONTAINING"/>
    <property type="match status" value="1"/>
</dbReference>
<comment type="cofactor">
    <cofactor evidence="1 2">
        <name>Zn(2+)</name>
        <dbReference type="ChEBI" id="CHEBI:29105"/>
    </cofactor>
    <text evidence="1 2">Binds 1 zinc ion per subunit.</text>
</comment>
<feature type="domain" description="Peptidase M12A" evidence="4">
    <location>
        <begin position="67"/>
        <end position="275"/>
    </location>
</feature>
<dbReference type="PRINTS" id="PR00480">
    <property type="entry name" value="ASTACIN"/>
</dbReference>
<keyword evidence="1 2" id="KW-0479">Metal-binding</keyword>
<comment type="caution">
    <text evidence="1">Lacks conserved residue(s) required for the propagation of feature annotation.</text>
</comment>
<keyword evidence="6" id="KW-1185">Reference proteome</keyword>
<dbReference type="EC" id="3.4.24.-" evidence="2"/>
<dbReference type="GO" id="GO:0006508">
    <property type="term" value="P:proteolysis"/>
    <property type="evidence" value="ECO:0007669"/>
    <property type="project" value="UniProtKB-KW"/>
</dbReference>
<evidence type="ECO:0000256" key="1">
    <source>
        <dbReference type="PROSITE-ProRule" id="PRU01211"/>
    </source>
</evidence>
<dbReference type="EMBL" id="CABPRJ010001894">
    <property type="protein sequence ID" value="VVC39196.1"/>
    <property type="molecule type" value="Genomic_DNA"/>
</dbReference>